<dbReference type="Gene3D" id="2.40.30.160">
    <property type="match status" value="1"/>
</dbReference>
<sequence>MTIDSLLSQLPKFSRAHGSHLGVIRLTGPDSAKFLQGQYTSDTNLLSPTASLYGAVCNPKGRIISSFFALKAPQGENLLLVMERDLVETTLTHLQKYAVFFKTQLSDASDEFALYLEYDQRGAEQEETVANTLATVAEDSTIVITTTAGNLQRHLRLVSGEQSLEEVQADAAPVFELLIARPLTNLADTSNLLPQWLNMQANGGINFRKGCYTGQEIIARMKYKGQSKKQMGLFASSAPLNEGSDITNEQGKNIGSVWRSASFGDLHIALAIYNVEEDVQYQCADSALTQLPLPYEVA</sequence>
<evidence type="ECO:0000256" key="1">
    <source>
        <dbReference type="PIRSR" id="PIRSR006487-1"/>
    </source>
</evidence>
<dbReference type="Gene3D" id="3.30.70.1400">
    <property type="entry name" value="Aminomethyltransferase beta-barrel domains"/>
    <property type="match status" value="1"/>
</dbReference>
<organism evidence="2 3">
    <name type="scientific">Maribrevibacterium harenarium</name>
    <dbReference type="NCBI Taxonomy" id="2589817"/>
    <lineage>
        <taxon>Bacteria</taxon>
        <taxon>Pseudomonadati</taxon>
        <taxon>Pseudomonadota</taxon>
        <taxon>Gammaproteobacteria</taxon>
        <taxon>Oceanospirillales</taxon>
        <taxon>Oceanospirillaceae</taxon>
        <taxon>Maribrevibacterium</taxon>
    </lineage>
</organism>
<comment type="caution">
    <text evidence="2">The sequence shown here is derived from an EMBL/GenBank/DDBJ whole genome shotgun (WGS) entry which is preliminary data.</text>
</comment>
<reference evidence="2 3" key="1">
    <citation type="submission" date="2019-06" db="EMBL/GenBank/DDBJ databases">
        <title>A novel bacterium of genus Marinomonas, isolated from coastal sand.</title>
        <authorList>
            <person name="Huang H."/>
            <person name="Mo K."/>
            <person name="Hu Y."/>
        </authorList>
    </citation>
    <scope>NUCLEOTIDE SEQUENCE [LARGE SCALE GENOMIC DNA]</scope>
    <source>
        <strain evidence="2 3">HB171799</strain>
    </source>
</reference>
<dbReference type="OrthoDB" id="9796287at2"/>
<dbReference type="SUPFAM" id="SSF103025">
    <property type="entry name" value="Folate-binding domain"/>
    <property type="match status" value="1"/>
</dbReference>
<dbReference type="AlphaFoldDB" id="A0A501WUL6"/>
<dbReference type="PIRSF" id="PIRSF006487">
    <property type="entry name" value="GcvT"/>
    <property type="match status" value="1"/>
</dbReference>
<keyword evidence="3" id="KW-1185">Reference proteome</keyword>
<evidence type="ECO:0000313" key="2">
    <source>
        <dbReference type="EMBL" id="TPE51854.1"/>
    </source>
</evidence>
<dbReference type="Proteomes" id="UP000315901">
    <property type="component" value="Unassembled WGS sequence"/>
</dbReference>
<evidence type="ECO:0000313" key="3">
    <source>
        <dbReference type="Proteomes" id="UP000315901"/>
    </source>
</evidence>
<proteinExistence type="predicted"/>
<dbReference type="NCBIfam" id="TIGR03317">
    <property type="entry name" value="ygfZ_signature"/>
    <property type="match status" value="1"/>
</dbReference>
<dbReference type="GO" id="GO:0016226">
    <property type="term" value="P:iron-sulfur cluster assembly"/>
    <property type="evidence" value="ECO:0007669"/>
    <property type="project" value="TreeGrafter"/>
</dbReference>
<feature type="binding site" evidence="1">
    <location>
        <position position="165"/>
    </location>
    <ligand>
        <name>substrate</name>
    </ligand>
</feature>
<protein>
    <submittedName>
        <fullName evidence="2">Folate-binding protein YgfZ</fullName>
    </submittedName>
</protein>
<dbReference type="RefSeq" id="WP_140588559.1">
    <property type="nucleotide sequence ID" value="NZ_VFRR01000014.1"/>
</dbReference>
<dbReference type="InterPro" id="IPR045179">
    <property type="entry name" value="YgfZ/GcvT"/>
</dbReference>
<dbReference type="EMBL" id="VFRR01000014">
    <property type="protein sequence ID" value="TPE51854.1"/>
    <property type="molecule type" value="Genomic_DNA"/>
</dbReference>
<gene>
    <name evidence="2" type="ORF">FJM67_08950</name>
</gene>
<name>A0A501WUL6_9GAMM</name>
<dbReference type="PANTHER" id="PTHR22602:SF0">
    <property type="entry name" value="TRANSFERASE CAF17, MITOCHONDRIAL-RELATED"/>
    <property type="match status" value="1"/>
</dbReference>
<accession>A0A501WUL6</accession>
<dbReference type="InterPro" id="IPR017703">
    <property type="entry name" value="YgfZ/GCV_T_CS"/>
</dbReference>
<dbReference type="PANTHER" id="PTHR22602">
    <property type="entry name" value="TRANSFERASE CAF17, MITOCHONDRIAL-RELATED"/>
    <property type="match status" value="1"/>
</dbReference>